<evidence type="ECO:0000313" key="3">
    <source>
        <dbReference type="EMBL" id="ETN77114.1"/>
    </source>
</evidence>
<sequence>MTLVLVAAVLLLCLQNGIANSFSRTGNPVAELGVRVGVCMPRSCSEKDIPKLLGTVEAGGVITVNFVDSSCVPTNVTPTTGFWIFMSLMGFFVIWAIASTVVDYILDVYYVEKKEIKNK</sequence>
<dbReference type="AlphaFoldDB" id="W2T665"/>
<proteinExistence type="predicted"/>
<keyword evidence="4" id="KW-1185">Reference proteome</keyword>
<keyword evidence="2" id="KW-0732">Signal</keyword>
<keyword evidence="1" id="KW-0472">Membrane</keyword>
<feature type="signal peptide" evidence="2">
    <location>
        <begin position="1"/>
        <end position="19"/>
    </location>
</feature>
<evidence type="ECO:0000256" key="1">
    <source>
        <dbReference type="SAM" id="Phobius"/>
    </source>
</evidence>
<organism evidence="3 4">
    <name type="scientific">Necator americanus</name>
    <name type="common">Human hookworm</name>
    <dbReference type="NCBI Taxonomy" id="51031"/>
    <lineage>
        <taxon>Eukaryota</taxon>
        <taxon>Metazoa</taxon>
        <taxon>Ecdysozoa</taxon>
        <taxon>Nematoda</taxon>
        <taxon>Chromadorea</taxon>
        <taxon>Rhabditida</taxon>
        <taxon>Rhabditina</taxon>
        <taxon>Rhabditomorpha</taxon>
        <taxon>Strongyloidea</taxon>
        <taxon>Ancylostomatidae</taxon>
        <taxon>Bunostominae</taxon>
        <taxon>Necator</taxon>
    </lineage>
</organism>
<dbReference type="Proteomes" id="UP000053676">
    <property type="component" value="Unassembled WGS sequence"/>
</dbReference>
<evidence type="ECO:0000256" key="2">
    <source>
        <dbReference type="SAM" id="SignalP"/>
    </source>
</evidence>
<dbReference type="KEGG" id="nai:NECAME_11272"/>
<feature type="chain" id="PRO_5004825227" evidence="2">
    <location>
        <begin position="20"/>
        <end position="119"/>
    </location>
</feature>
<dbReference type="OrthoDB" id="207378at2759"/>
<protein>
    <submittedName>
        <fullName evidence="3">Uncharacterized protein</fullName>
    </submittedName>
</protein>
<evidence type="ECO:0000313" key="4">
    <source>
        <dbReference type="Proteomes" id="UP000053676"/>
    </source>
</evidence>
<keyword evidence="1" id="KW-1133">Transmembrane helix</keyword>
<gene>
    <name evidence="3" type="ORF">NECAME_11272</name>
</gene>
<dbReference type="EMBL" id="KI660192">
    <property type="protein sequence ID" value="ETN77114.1"/>
    <property type="molecule type" value="Genomic_DNA"/>
</dbReference>
<name>W2T665_NECAM</name>
<feature type="non-terminal residue" evidence="3">
    <location>
        <position position="119"/>
    </location>
</feature>
<accession>W2T665</accession>
<keyword evidence="1" id="KW-0812">Transmembrane</keyword>
<reference evidence="4" key="1">
    <citation type="journal article" date="2014" name="Nat. Genet.">
        <title>Genome of the human hookworm Necator americanus.</title>
        <authorList>
            <person name="Tang Y.T."/>
            <person name="Gao X."/>
            <person name="Rosa B.A."/>
            <person name="Abubucker S."/>
            <person name="Hallsworth-Pepin K."/>
            <person name="Martin J."/>
            <person name="Tyagi R."/>
            <person name="Heizer E."/>
            <person name="Zhang X."/>
            <person name="Bhonagiri-Palsikar V."/>
            <person name="Minx P."/>
            <person name="Warren W.C."/>
            <person name="Wang Q."/>
            <person name="Zhan B."/>
            <person name="Hotez P.J."/>
            <person name="Sternberg P.W."/>
            <person name="Dougall A."/>
            <person name="Gaze S.T."/>
            <person name="Mulvenna J."/>
            <person name="Sotillo J."/>
            <person name="Ranganathan S."/>
            <person name="Rabelo E.M."/>
            <person name="Wilson R.K."/>
            <person name="Felgner P.L."/>
            <person name="Bethony J."/>
            <person name="Hawdon J.M."/>
            <person name="Gasser R.B."/>
            <person name="Loukas A."/>
            <person name="Mitreva M."/>
        </authorList>
    </citation>
    <scope>NUCLEOTIDE SEQUENCE [LARGE SCALE GENOMIC DNA]</scope>
</reference>
<feature type="transmembrane region" description="Helical" evidence="1">
    <location>
        <begin position="82"/>
        <end position="106"/>
    </location>
</feature>